<name>A0A921F9E3_9LACO</name>
<dbReference type="EMBL" id="DYXG01000018">
    <property type="protein sequence ID" value="HJE96318.1"/>
    <property type="molecule type" value="Genomic_DNA"/>
</dbReference>
<comment type="caution">
    <text evidence="1">The sequence shown here is derived from an EMBL/GenBank/DDBJ whole genome shotgun (WGS) entry which is preliminary data.</text>
</comment>
<reference evidence="1" key="1">
    <citation type="journal article" date="2021" name="PeerJ">
        <title>Extensive microbial diversity within the chicken gut microbiome revealed by metagenomics and culture.</title>
        <authorList>
            <person name="Gilroy R."/>
            <person name="Ravi A."/>
            <person name="Getino M."/>
            <person name="Pursley I."/>
            <person name="Horton D.L."/>
            <person name="Alikhan N.F."/>
            <person name="Baker D."/>
            <person name="Gharbi K."/>
            <person name="Hall N."/>
            <person name="Watson M."/>
            <person name="Adriaenssens E.M."/>
            <person name="Foster-Nyarko E."/>
            <person name="Jarju S."/>
            <person name="Secka A."/>
            <person name="Antonio M."/>
            <person name="Oren A."/>
            <person name="Chaudhuri R.R."/>
            <person name="La Ragione R."/>
            <person name="Hildebrand F."/>
            <person name="Pallen M.J."/>
        </authorList>
    </citation>
    <scope>NUCLEOTIDE SEQUENCE</scope>
    <source>
        <strain evidence="1">CHK174-6876</strain>
    </source>
</reference>
<evidence type="ECO:0000313" key="1">
    <source>
        <dbReference type="EMBL" id="HJE96318.1"/>
    </source>
</evidence>
<reference evidence="1" key="2">
    <citation type="submission" date="2021-09" db="EMBL/GenBank/DDBJ databases">
        <authorList>
            <person name="Gilroy R."/>
        </authorList>
    </citation>
    <scope>NUCLEOTIDE SEQUENCE</scope>
    <source>
        <strain evidence="1">CHK174-6876</strain>
    </source>
</reference>
<proteinExistence type="predicted"/>
<dbReference type="Proteomes" id="UP000707535">
    <property type="component" value="Unassembled WGS sequence"/>
</dbReference>
<accession>A0A921F9E3</accession>
<organism evidence="1 2">
    <name type="scientific">Ligilactobacillus acidipiscis</name>
    <dbReference type="NCBI Taxonomy" id="89059"/>
    <lineage>
        <taxon>Bacteria</taxon>
        <taxon>Bacillati</taxon>
        <taxon>Bacillota</taxon>
        <taxon>Bacilli</taxon>
        <taxon>Lactobacillales</taxon>
        <taxon>Lactobacillaceae</taxon>
        <taxon>Ligilactobacillus</taxon>
    </lineage>
</organism>
<dbReference type="RefSeq" id="WP_270333110.1">
    <property type="nucleotide sequence ID" value="NZ_JAQDEX010000003.1"/>
</dbReference>
<sequence length="103" mass="12585">MKDLNRIEQMTLREYCWQMLAYNLREVDEMLKRKDLAWSFAIVQNVDEHGDPQFKNFDEFFDYQKALKAVYDPQKPESEMNQDLVNIAKRHEEYLRRKEVKHG</sequence>
<evidence type="ECO:0000313" key="2">
    <source>
        <dbReference type="Proteomes" id="UP000707535"/>
    </source>
</evidence>
<dbReference type="AlphaFoldDB" id="A0A921F9E3"/>
<gene>
    <name evidence="1" type="ORF">K8V00_01740</name>
</gene>
<protein>
    <submittedName>
        <fullName evidence="1">Uncharacterized protein</fullName>
    </submittedName>
</protein>